<feature type="compositionally biased region" description="Pro residues" evidence="1">
    <location>
        <begin position="150"/>
        <end position="159"/>
    </location>
</feature>
<dbReference type="EMBL" id="JBJQOH010000004">
    <property type="protein sequence ID" value="KAL3688514.1"/>
    <property type="molecule type" value="Genomic_DNA"/>
</dbReference>
<evidence type="ECO:0000256" key="1">
    <source>
        <dbReference type="SAM" id="MobiDB-lite"/>
    </source>
</evidence>
<protein>
    <submittedName>
        <fullName evidence="2">Uncharacterized protein</fullName>
    </submittedName>
</protein>
<accession>A0ABD3HDC2</accession>
<feature type="compositionally biased region" description="Low complexity" evidence="1">
    <location>
        <begin position="43"/>
        <end position="53"/>
    </location>
</feature>
<evidence type="ECO:0000313" key="3">
    <source>
        <dbReference type="Proteomes" id="UP001633002"/>
    </source>
</evidence>
<keyword evidence="3" id="KW-1185">Reference proteome</keyword>
<gene>
    <name evidence="2" type="ORF">R1sor_014823</name>
</gene>
<name>A0ABD3HDC2_9MARC</name>
<dbReference type="AlphaFoldDB" id="A0ABD3HDC2"/>
<reference evidence="2 3" key="1">
    <citation type="submission" date="2024-09" db="EMBL/GenBank/DDBJ databases">
        <title>Chromosome-scale assembly of Riccia sorocarpa.</title>
        <authorList>
            <person name="Paukszto L."/>
        </authorList>
    </citation>
    <scope>NUCLEOTIDE SEQUENCE [LARGE SCALE GENOMIC DNA]</scope>
    <source>
        <strain evidence="2">LP-2024</strain>
        <tissue evidence="2">Aerial parts of the thallus</tissue>
    </source>
</reference>
<comment type="caution">
    <text evidence="2">The sequence shown here is derived from an EMBL/GenBank/DDBJ whole genome shotgun (WGS) entry which is preliminary data.</text>
</comment>
<organism evidence="2 3">
    <name type="scientific">Riccia sorocarpa</name>
    <dbReference type="NCBI Taxonomy" id="122646"/>
    <lineage>
        <taxon>Eukaryota</taxon>
        <taxon>Viridiplantae</taxon>
        <taxon>Streptophyta</taxon>
        <taxon>Embryophyta</taxon>
        <taxon>Marchantiophyta</taxon>
        <taxon>Marchantiopsida</taxon>
        <taxon>Marchantiidae</taxon>
        <taxon>Marchantiales</taxon>
        <taxon>Ricciaceae</taxon>
        <taxon>Riccia</taxon>
    </lineage>
</organism>
<feature type="region of interest" description="Disordered" evidence="1">
    <location>
        <begin position="42"/>
        <end position="71"/>
    </location>
</feature>
<feature type="region of interest" description="Disordered" evidence="1">
    <location>
        <begin position="130"/>
        <end position="165"/>
    </location>
</feature>
<dbReference type="Proteomes" id="UP001633002">
    <property type="component" value="Unassembled WGS sequence"/>
</dbReference>
<evidence type="ECO:0000313" key="2">
    <source>
        <dbReference type="EMBL" id="KAL3688514.1"/>
    </source>
</evidence>
<sequence length="296" mass="33184">MSAIQDFTTLLRTNRARTPIPPPVDSEVYRRALETLDISALFTPPTSVPASSAVPPPDLGMDVQPEPEVEPEIQPEIQPLEVQPEVHDQPEIQHTVEPIASVESHHPSAEVHAVAGESILVVERYVAEDRDDDTSGHAGIVESSRSSRIFPPPYTPPRTRPPEETRPSLFPYAGPVYSHDEWLVLVAAHHAGFRTYLLDVDSWRGSSMPREEYRYVPAFEMYPRRLREAIETGGMLRYESDPDPPIVEEDVISSEDEDVGGLQDEEEAMDDLFTEWFPPEPPTSNTLLLINFVQSS</sequence>
<proteinExistence type="predicted"/>